<evidence type="ECO:0000313" key="1">
    <source>
        <dbReference type="EMBL" id="GAL07527.1"/>
    </source>
</evidence>
<dbReference type="Proteomes" id="UP000029227">
    <property type="component" value="Unassembled WGS sequence"/>
</dbReference>
<dbReference type="STRING" id="754436.JCM19237_1467"/>
<protein>
    <submittedName>
        <fullName evidence="1">Uncharacterized protein</fullName>
    </submittedName>
</protein>
<organism evidence="1 2">
    <name type="scientific">Photobacterium aphoticum</name>
    <dbReference type="NCBI Taxonomy" id="754436"/>
    <lineage>
        <taxon>Bacteria</taxon>
        <taxon>Pseudomonadati</taxon>
        <taxon>Pseudomonadota</taxon>
        <taxon>Gammaproteobacteria</taxon>
        <taxon>Vibrionales</taxon>
        <taxon>Vibrionaceae</taxon>
        <taxon>Photobacterium</taxon>
    </lineage>
</organism>
<sequence length="40" mass="4337">MTPRGLTTDFGDTMKTSVYFSVAIPVTLKMSLTKLLITSA</sequence>
<accession>A0A090RJ62</accession>
<dbReference type="AlphaFoldDB" id="A0A090RJ62"/>
<comment type="caution">
    <text evidence="1">The sequence shown here is derived from an EMBL/GenBank/DDBJ whole genome shotgun (WGS) entry which is preliminary data.</text>
</comment>
<dbReference type="EMBL" id="BBMN01000017">
    <property type="protein sequence ID" value="GAL07527.1"/>
    <property type="molecule type" value="Genomic_DNA"/>
</dbReference>
<reference evidence="1 2" key="1">
    <citation type="journal article" date="2014" name="Genome Announc.">
        <title>Draft Genome Sequences of Two Vibrionaceae Species, Vibrio ponticus C121 and Photobacterium aphoticum C119, Isolated as Coral Reef Microbiota.</title>
        <authorList>
            <person name="Al-saari N."/>
            <person name="Meirelles P.M."/>
            <person name="Mino S."/>
            <person name="Suda W."/>
            <person name="Oshima K."/>
            <person name="Hattori M."/>
            <person name="Ohkuma M."/>
            <person name="Thompson F.L."/>
            <person name="Gomez-Gil B."/>
            <person name="Sawabe T."/>
            <person name="Sawabe T."/>
        </authorList>
    </citation>
    <scope>NUCLEOTIDE SEQUENCE [LARGE SCALE GENOMIC DNA]</scope>
    <source>
        <strain evidence="1 2">JCM 19237</strain>
    </source>
</reference>
<proteinExistence type="predicted"/>
<name>A0A090RJ62_9GAMM</name>
<evidence type="ECO:0000313" key="2">
    <source>
        <dbReference type="Proteomes" id="UP000029227"/>
    </source>
</evidence>
<gene>
    <name evidence="1" type="ORF">JCM19237_1467</name>
</gene>